<feature type="region of interest" description="Disordered" evidence="1">
    <location>
        <begin position="65"/>
        <end position="90"/>
    </location>
</feature>
<comment type="caution">
    <text evidence="2">The sequence shown here is derived from an EMBL/GenBank/DDBJ whole genome shotgun (WGS) entry which is preliminary data.</text>
</comment>
<name>A0A832CY06_9CREN</name>
<evidence type="ECO:0000256" key="1">
    <source>
        <dbReference type="SAM" id="MobiDB-lite"/>
    </source>
</evidence>
<sequence>MQEVLEISRTTMWRLLNRKSKLNNGRLKLLLTMIAEDEFRKVLEAGKVLEAAGLVRDGMELNPARAGDIGFKPPQNPRPLGQEGGRSYIQ</sequence>
<dbReference type="AlphaFoldDB" id="A0A832CY06"/>
<organism evidence="2">
    <name type="scientific">Ignisphaera aggregans</name>
    <dbReference type="NCBI Taxonomy" id="334771"/>
    <lineage>
        <taxon>Archaea</taxon>
        <taxon>Thermoproteota</taxon>
        <taxon>Thermoprotei</taxon>
        <taxon>Desulfurococcales</taxon>
        <taxon>Desulfurococcaceae</taxon>
        <taxon>Ignisphaera</taxon>
    </lineage>
</organism>
<evidence type="ECO:0000313" key="2">
    <source>
        <dbReference type="EMBL" id="HGQ35440.1"/>
    </source>
</evidence>
<dbReference type="EMBL" id="DTCK01000010">
    <property type="protein sequence ID" value="HGQ35440.1"/>
    <property type="molecule type" value="Genomic_DNA"/>
</dbReference>
<accession>A0A832CY06</accession>
<proteinExistence type="predicted"/>
<gene>
    <name evidence="2" type="ORF">ENU41_02020</name>
</gene>
<protein>
    <submittedName>
        <fullName evidence="2">Uncharacterized protein</fullName>
    </submittedName>
</protein>
<reference evidence="2" key="1">
    <citation type="journal article" date="2020" name="mSystems">
        <title>Genome- and Community-Level Interaction Insights into Carbon Utilization and Element Cycling Functions of Hydrothermarchaeota in Hydrothermal Sediment.</title>
        <authorList>
            <person name="Zhou Z."/>
            <person name="Liu Y."/>
            <person name="Xu W."/>
            <person name="Pan J."/>
            <person name="Luo Z.H."/>
            <person name="Li M."/>
        </authorList>
    </citation>
    <scope>NUCLEOTIDE SEQUENCE</scope>
    <source>
        <strain evidence="2">SpSt-667</strain>
    </source>
</reference>